<dbReference type="EMBL" id="AP021875">
    <property type="protein sequence ID" value="BBO74414.1"/>
    <property type="molecule type" value="Genomic_DNA"/>
</dbReference>
<sequence length="133" mass="15207">MTRQSIQKIQNLKRAVLEYLGTNGRYYGELSRIEQSVEDLAQALNTRLDQLMIALEDGGEKIHREETPRDRLASRFMETASRLLSSGRVDNETANEFERALDMFDVSADLKRQSETARDVAETSALKHKMSRS</sequence>
<keyword evidence="3" id="KW-1185">Reference proteome</keyword>
<accession>A0A5K7Z7G1</accession>
<organism evidence="2 3">
    <name type="scientific">Desulfosarcina widdelii</name>
    <dbReference type="NCBI Taxonomy" id="947919"/>
    <lineage>
        <taxon>Bacteria</taxon>
        <taxon>Pseudomonadati</taxon>
        <taxon>Thermodesulfobacteriota</taxon>
        <taxon>Desulfobacteria</taxon>
        <taxon>Desulfobacterales</taxon>
        <taxon>Desulfosarcinaceae</taxon>
        <taxon>Desulfosarcina</taxon>
    </lineage>
</organism>
<dbReference type="AlphaFoldDB" id="A0A5K7Z7G1"/>
<protein>
    <submittedName>
        <fullName evidence="2">Uncharacterized protein</fullName>
    </submittedName>
</protein>
<dbReference type="KEGG" id="dwd:DSCW_18310"/>
<reference evidence="2 3" key="1">
    <citation type="submission" date="2019-11" db="EMBL/GenBank/DDBJ databases">
        <title>Comparative genomics of hydrocarbon-degrading Desulfosarcina strains.</title>
        <authorList>
            <person name="Watanabe M."/>
            <person name="Kojima H."/>
            <person name="Fukui M."/>
        </authorList>
    </citation>
    <scope>NUCLEOTIDE SEQUENCE [LARGE SCALE GENOMIC DNA]</scope>
    <source>
        <strain evidence="2 3">PP31</strain>
    </source>
</reference>
<dbReference type="RefSeq" id="WP_155303452.1">
    <property type="nucleotide sequence ID" value="NZ_AP021875.1"/>
</dbReference>
<evidence type="ECO:0000313" key="2">
    <source>
        <dbReference type="EMBL" id="BBO74414.1"/>
    </source>
</evidence>
<gene>
    <name evidence="2" type="ORF">DSCW_18310</name>
</gene>
<dbReference type="Proteomes" id="UP000427769">
    <property type="component" value="Chromosome"/>
</dbReference>
<proteinExistence type="predicted"/>
<evidence type="ECO:0000256" key="1">
    <source>
        <dbReference type="SAM" id="MobiDB-lite"/>
    </source>
</evidence>
<name>A0A5K7Z7G1_9BACT</name>
<feature type="compositionally biased region" description="Basic and acidic residues" evidence="1">
    <location>
        <begin position="112"/>
        <end position="121"/>
    </location>
</feature>
<feature type="region of interest" description="Disordered" evidence="1">
    <location>
        <begin position="112"/>
        <end position="133"/>
    </location>
</feature>
<evidence type="ECO:0000313" key="3">
    <source>
        <dbReference type="Proteomes" id="UP000427769"/>
    </source>
</evidence>